<dbReference type="Proteomes" id="UP000095192">
    <property type="component" value="Unassembled WGS sequence"/>
</dbReference>
<keyword evidence="2" id="KW-1185">Reference proteome</keyword>
<protein>
    <submittedName>
        <fullName evidence="1">Uncharacterized protein</fullName>
    </submittedName>
</protein>
<evidence type="ECO:0000313" key="2">
    <source>
        <dbReference type="Proteomes" id="UP000095192"/>
    </source>
</evidence>
<name>A0A1D3D439_9EIME</name>
<accession>A0A1D3D439</accession>
<evidence type="ECO:0000313" key="1">
    <source>
        <dbReference type="EMBL" id="OEH78220.1"/>
    </source>
</evidence>
<reference evidence="1 2" key="1">
    <citation type="journal article" date="2016" name="BMC Genomics">
        <title>Comparative genomics reveals Cyclospora cayetanensis possesses coccidia-like metabolism and invasion components but unique surface antigens.</title>
        <authorList>
            <person name="Liu S."/>
            <person name="Wang L."/>
            <person name="Zheng H."/>
            <person name="Xu Z."/>
            <person name="Roellig D.M."/>
            <person name="Li N."/>
            <person name="Frace M.A."/>
            <person name="Tang K."/>
            <person name="Arrowood M.J."/>
            <person name="Moss D.M."/>
            <person name="Zhang L."/>
            <person name="Feng Y."/>
            <person name="Xiao L."/>
        </authorList>
    </citation>
    <scope>NUCLEOTIDE SEQUENCE [LARGE SCALE GENOMIC DNA]</scope>
    <source>
        <strain evidence="1 2">CHN_HEN01</strain>
    </source>
</reference>
<organism evidence="1 2">
    <name type="scientific">Cyclospora cayetanensis</name>
    <dbReference type="NCBI Taxonomy" id="88456"/>
    <lineage>
        <taxon>Eukaryota</taxon>
        <taxon>Sar</taxon>
        <taxon>Alveolata</taxon>
        <taxon>Apicomplexa</taxon>
        <taxon>Conoidasida</taxon>
        <taxon>Coccidia</taxon>
        <taxon>Eucoccidiorida</taxon>
        <taxon>Eimeriorina</taxon>
        <taxon>Eimeriidae</taxon>
        <taxon>Cyclospora</taxon>
    </lineage>
</organism>
<sequence>MQLPMMLLDHLMQRLYLLSVTGQFDVETEQSSRLLQLLLLVHAVLSCAVRHAATARSMRYPPCCGKASTGIVIASPSDGCSNACCTSATVGFVAALEAGASQTGTGFPELARLFYRRQSMHLPPQRQLLQFMVLPHEAKRRERHQEQAALFYSSSGVTLRW</sequence>
<dbReference type="InParanoid" id="A0A1D3D439"/>
<dbReference type="AlphaFoldDB" id="A0A1D3D439"/>
<proteinExistence type="predicted"/>
<gene>
    <name evidence="1" type="ORF">cyc_00348</name>
</gene>
<dbReference type="EMBL" id="JROU02000815">
    <property type="protein sequence ID" value="OEH78220.1"/>
    <property type="molecule type" value="Genomic_DNA"/>
</dbReference>
<comment type="caution">
    <text evidence="1">The sequence shown here is derived from an EMBL/GenBank/DDBJ whole genome shotgun (WGS) entry which is preliminary data.</text>
</comment>
<dbReference type="VEuPathDB" id="ToxoDB:cyc_00348"/>